<dbReference type="AlphaFoldDB" id="A0A0B8N3G1"/>
<dbReference type="EMBL" id="DF933825">
    <property type="protein sequence ID" value="GAM37724.1"/>
    <property type="molecule type" value="Genomic_DNA"/>
</dbReference>
<accession>A0A0B8N3G1</accession>
<dbReference type="InterPro" id="IPR011333">
    <property type="entry name" value="SKP1/BTB/POZ_sf"/>
</dbReference>
<name>A0A0B8N3G1_TALPI</name>
<dbReference type="SUPFAM" id="SSF54695">
    <property type="entry name" value="POZ domain"/>
    <property type="match status" value="1"/>
</dbReference>
<protein>
    <recommendedName>
        <fullName evidence="1">Potassium channel tetramerisation-type BTB domain-containing protein</fullName>
    </recommendedName>
</protein>
<dbReference type="InterPro" id="IPR003131">
    <property type="entry name" value="T1-type_BTB"/>
</dbReference>
<dbReference type="Gene3D" id="3.30.710.10">
    <property type="entry name" value="Potassium Channel Kv1.1, Chain A"/>
    <property type="match status" value="1"/>
</dbReference>
<dbReference type="PANTHER" id="PTHR14499:SF136">
    <property type="entry name" value="GH08630P"/>
    <property type="match status" value="1"/>
</dbReference>
<sequence length="207" mass="24358">MYVTIKTSQHTFITDPEGWLGNSIYFDNLFSDKWADKQDGGSYFIESDANIFEHILRYLRAEVLPVFYDRLLGHDFPLYQGLLEESQYFAIDGLQKWLCERKYLDAVKIHYTATETQDRDRFVEIESNSNMEITMVPITQKRNSFYCPNAKNGKSSEEYCRGCIRQARDNGIPGLGGWRTEDELKWCIMRMEVIFDHLCVSTFRKDH</sequence>
<dbReference type="Pfam" id="PF02214">
    <property type="entry name" value="BTB_2"/>
    <property type="match status" value="1"/>
</dbReference>
<reference evidence="3" key="1">
    <citation type="journal article" date="2015" name="Genome Announc.">
        <title>Draft genome sequence of Talaromyces cellulolyticus strain Y-94, a source of lignocellulosic biomass-degrading enzymes.</title>
        <authorList>
            <person name="Fujii T."/>
            <person name="Koike H."/>
            <person name="Sawayama S."/>
            <person name="Yano S."/>
            <person name="Inoue H."/>
        </authorList>
    </citation>
    <scope>NUCLEOTIDE SEQUENCE [LARGE SCALE GENOMIC DNA]</scope>
    <source>
        <strain evidence="3">Y-94</strain>
    </source>
</reference>
<evidence type="ECO:0000313" key="3">
    <source>
        <dbReference type="Proteomes" id="UP000053095"/>
    </source>
</evidence>
<gene>
    <name evidence="2" type="ORF">TCE0_029f07873</name>
</gene>
<evidence type="ECO:0000313" key="2">
    <source>
        <dbReference type="EMBL" id="GAM37724.1"/>
    </source>
</evidence>
<keyword evidence="3" id="KW-1185">Reference proteome</keyword>
<evidence type="ECO:0000259" key="1">
    <source>
        <dbReference type="Pfam" id="PF02214"/>
    </source>
</evidence>
<feature type="domain" description="Potassium channel tetramerisation-type BTB" evidence="1">
    <location>
        <begin position="5"/>
        <end position="94"/>
    </location>
</feature>
<proteinExistence type="predicted"/>
<dbReference type="GO" id="GO:0051260">
    <property type="term" value="P:protein homooligomerization"/>
    <property type="evidence" value="ECO:0007669"/>
    <property type="project" value="InterPro"/>
</dbReference>
<organism evidence="2 3">
    <name type="scientific">Talaromyces pinophilus</name>
    <name type="common">Penicillium pinophilum</name>
    <dbReference type="NCBI Taxonomy" id="128442"/>
    <lineage>
        <taxon>Eukaryota</taxon>
        <taxon>Fungi</taxon>
        <taxon>Dikarya</taxon>
        <taxon>Ascomycota</taxon>
        <taxon>Pezizomycotina</taxon>
        <taxon>Eurotiomycetes</taxon>
        <taxon>Eurotiomycetidae</taxon>
        <taxon>Eurotiales</taxon>
        <taxon>Trichocomaceae</taxon>
        <taxon>Talaromyces</taxon>
        <taxon>Talaromyces sect. Talaromyces</taxon>
    </lineage>
</organism>
<dbReference type="Proteomes" id="UP000053095">
    <property type="component" value="Unassembled WGS sequence"/>
</dbReference>
<dbReference type="PANTHER" id="PTHR14499">
    <property type="entry name" value="POTASSIUM CHANNEL TETRAMERIZATION DOMAIN-CONTAINING"/>
    <property type="match status" value="1"/>
</dbReference>